<keyword evidence="5 7" id="KW-0175">Coiled coil</keyword>
<keyword evidence="3" id="KW-0863">Zinc-finger</keyword>
<reference evidence="11" key="1">
    <citation type="submission" date="2019-03" db="EMBL/GenBank/DDBJ databases">
        <authorList>
            <person name="Mank J."/>
            <person name="Almeida P."/>
        </authorList>
    </citation>
    <scope>NUCLEOTIDE SEQUENCE</scope>
    <source>
        <strain evidence="11">78183</strain>
    </source>
</reference>
<feature type="region of interest" description="Disordered" evidence="8">
    <location>
        <begin position="566"/>
        <end position="587"/>
    </location>
</feature>
<dbReference type="GO" id="GO:0010071">
    <property type="term" value="P:root meristem specification"/>
    <property type="evidence" value="ECO:0007669"/>
    <property type="project" value="TreeGrafter"/>
</dbReference>
<feature type="compositionally biased region" description="Gly residues" evidence="8">
    <location>
        <begin position="92"/>
        <end position="114"/>
    </location>
</feature>
<feature type="compositionally biased region" description="Low complexity" evidence="8">
    <location>
        <begin position="219"/>
        <end position="234"/>
    </location>
</feature>
<feature type="compositionally biased region" description="Basic and acidic residues" evidence="8">
    <location>
        <begin position="1"/>
        <end position="19"/>
    </location>
</feature>
<name>A0A6N2L6H7_SALVM</name>
<dbReference type="GO" id="GO:0010078">
    <property type="term" value="P:maintenance of root meristem identity"/>
    <property type="evidence" value="ECO:0007669"/>
    <property type="project" value="TreeGrafter"/>
</dbReference>
<evidence type="ECO:0000256" key="7">
    <source>
        <dbReference type="SAM" id="Coils"/>
    </source>
</evidence>
<keyword evidence="2" id="KW-0479">Metal-binding</keyword>
<dbReference type="InterPro" id="IPR032535">
    <property type="entry name" value="Oberon_CC"/>
</dbReference>
<feature type="compositionally biased region" description="Basic and acidic residues" evidence="8">
    <location>
        <begin position="244"/>
        <end position="290"/>
    </location>
</feature>
<organism evidence="11">
    <name type="scientific">Salix viminalis</name>
    <name type="common">Common osier</name>
    <name type="synonym">Basket willow</name>
    <dbReference type="NCBI Taxonomy" id="40686"/>
    <lineage>
        <taxon>Eukaryota</taxon>
        <taxon>Viridiplantae</taxon>
        <taxon>Streptophyta</taxon>
        <taxon>Embryophyta</taxon>
        <taxon>Tracheophyta</taxon>
        <taxon>Spermatophyta</taxon>
        <taxon>Magnoliopsida</taxon>
        <taxon>eudicotyledons</taxon>
        <taxon>Gunneridae</taxon>
        <taxon>Pentapetalae</taxon>
        <taxon>rosids</taxon>
        <taxon>fabids</taxon>
        <taxon>Malpighiales</taxon>
        <taxon>Salicaceae</taxon>
        <taxon>Saliceae</taxon>
        <taxon>Salix</taxon>
    </lineage>
</organism>
<sequence>MKRLRSSDDLDSYNDKTLAKDSNSSRSSRSFYYKSDNARKGLISTSSSSTRYDRDRSIDDDNRESSKVVRKRSDHEFDSFDRRKGLGFDRYGSGGGSGNSREGYGGGGGSGGGNDRVILRSESFCGSRRDFPKGFRSERERSRREGSVSSWRRFGSKEFEENRGVSNRGGNEERMGSARSSPKGLRDAVRSPSWSRDSGSEQTRVVRGSVCGRDEGKAKSSNSKSRSSPTWSKDSGSEQSKSVEAGKKSDAETKSVEAETKSVEAEAKSVEAEAKSVEMEVKSVEMEVKSAESGNNSEMEEGELEPEPDSVPRAAKENENDDDASEGREDVIEDTAHRKVEIESEVKDQVNEEEKGPHKVNVHEGKDVTKKADEMRNADENSNDNASVNEDDKDSQSMKEKVECEEEGSKNIAVEESLSSGEDNRQGKGIDLEVKTEDVEVPESNKEILKENGGTEVDINTATGILSQNLKDKGKSVVVSPTNDVDSAEDGAWVEREPRNVPIFRNGEDDMEGPSSRGFELFASSPVRRVEKAEQSSGSKSKDEKLLLEPLDLSLSLPNVLLPIGATGDSTQAPGSPSHGRSFQSLGSFRTNSDGFTASMSFSGSQSFIHNPSCSLTQNSLDMDNYEQSVHSRPIFQGIDQTNWQGKTQNDSRHKDVPLYQKILMNGNGSLHQPQAVQGMSNGQALQGSSKMPNELERQLSFHRHLSGGQARNYDDTKSPSQSVGSHDIGSNYSLEKKRAMKEKQHGSSLYRSNSQKEQEQCLVGGADFVETIFGRIVSEPIHVMANKFHEMTAQSASCLKESIREILLNTDKQGQLCALQSVLQNRSDLTLDMLLKSHRAQLEVLVALRTGLPEYLQVDSGISSSHLAEVFLNLRCRNITCQSPLPVDECDCKVCAKKNGFCSLCMCLVCSKFDMASNTCSWVGCDVCLHWCHADCALREAYIRNGRIASGAQGTTEMQFHCVACDHPSEMFGFVKEVFQNFAKDWTAKTFCRELEYVKRIFRASKDLRGRRLHEIAGQMLAKLANKANLPDVYNYIMVFLTESDPSKFGNTSGFFSKEQGSGSNGAIAGPSQDAAWFKSVYTEKTPQLERSTSLHPSFHSDLNDKCPVESELLRSTQKEPLFDELESIVRIKQAEAKMFQARADDARRDAEGLKRIAIAKSEKIKEEFTSRISKLRIVEVEEMRKQKFEEFQALERAHLEYFSLKMRMEADIKALLLKMEATKRNITL</sequence>
<feature type="region of interest" description="Disordered" evidence="8">
    <location>
        <begin position="472"/>
        <end position="494"/>
    </location>
</feature>
<evidence type="ECO:0000256" key="5">
    <source>
        <dbReference type="ARBA" id="ARBA00023054"/>
    </source>
</evidence>
<dbReference type="GO" id="GO:0010468">
    <property type="term" value="P:regulation of gene expression"/>
    <property type="evidence" value="ECO:0007669"/>
    <property type="project" value="TreeGrafter"/>
</dbReference>
<dbReference type="PANTHER" id="PTHR21736:SF20">
    <property type="entry name" value="PROTEIN OBERON 4"/>
    <property type="match status" value="1"/>
</dbReference>
<feature type="compositionally biased region" description="Low complexity" evidence="8">
    <location>
        <begin position="20"/>
        <end position="35"/>
    </location>
</feature>
<accession>A0A6N2L6H7</accession>
<dbReference type="CDD" id="cd15612">
    <property type="entry name" value="PHD_OBE1_like"/>
    <property type="match status" value="1"/>
</dbReference>
<dbReference type="GO" id="GO:0010492">
    <property type="term" value="P:maintenance of shoot apical meristem identity"/>
    <property type="evidence" value="ECO:0007669"/>
    <property type="project" value="TreeGrafter"/>
</dbReference>
<evidence type="ECO:0000259" key="10">
    <source>
        <dbReference type="Pfam" id="PF16312"/>
    </source>
</evidence>
<evidence type="ECO:0000256" key="2">
    <source>
        <dbReference type="ARBA" id="ARBA00022723"/>
    </source>
</evidence>
<dbReference type="AlphaFoldDB" id="A0A6N2L6H7"/>
<feature type="coiled-coil region" evidence="7">
    <location>
        <begin position="1179"/>
        <end position="1227"/>
    </location>
</feature>
<dbReference type="GO" id="GO:0005634">
    <property type="term" value="C:nucleus"/>
    <property type="evidence" value="ECO:0007669"/>
    <property type="project" value="UniProtKB-SubCell"/>
</dbReference>
<evidence type="ECO:0000256" key="3">
    <source>
        <dbReference type="ARBA" id="ARBA00022771"/>
    </source>
</evidence>
<feature type="region of interest" description="Disordered" evidence="8">
    <location>
        <begin position="708"/>
        <end position="731"/>
    </location>
</feature>
<dbReference type="Pfam" id="PF07227">
    <property type="entry name" value="PHD_Oberon"/>
    <property type="match status" value="1"/>
</dbReference>
<feature type="compositionally biased region" description="Polar residues" evidence="8">
    <location>
        <begin position="568"/>
        <end position="587"/>
    </location>
</feature>
<evidence type="ECO:0000259" key="9">
    <source>
        <dbReference type="Pfam" id="PF07227"/>
    </source>
</evidence>
<feature type="domain" description="Oberon-like PHD finger" evidence="9">
    <location>
        <begin position="877"/>
        <end position="1000"/>
    </location>
</feature>
<feature type="compositionally biased region" description="Polar residues" evidence="8">
    <location>
        <begin position="192"/>
        <end position="203"/>
    </location>
</feature>
<proteinExistence type="predicted"/>
<keyword evidence="6" id="KW-0539">Nucleus</keyword>
<evidence type="ECO:0000313" key="11">
    <source>
        <dbReference type="EMBL" id="VFU35260.1"/>
    </source>
</evidence>
<dbReference type="GO" id="GO:0008270">
    <property type="term" value="F:zinc ion binding"/>
    <property type="evidence" value="ECO:0007669"/>
    <property type="project" value="UniProtKB-KW"/>
</dbReference>
<feature type="compositionally biased region" description="Basic and acidic residues" evidence="8">
    <location>
        <begin position="422"/>
        <end position="450"/>
    </location>
</feature>
<dbReference type="PANTHER" id="PTHR21736">
    <property type="entry name" value="VERNALIZATION-INSENSITIVE PROTEIN 3"/>
    <property type="match status" value="1"/>
</dbReference>
<dbReference type="EMBL" id="CAADRP010001112">
    <property type="protein sequence ID" value="VFU35260.1"/>
    <property type="molecule type" value="Genomic_DNA"/>
</dbReference>
<keyword evidence="4" id="KW-0862">Zinc</keyword>
<feature type="compositionally biased region" description="Polar residues" evidence="8">
    <location>
        <begin position="719"/>
        <end position="731"/>
    </location>
</feature>
<gene>
    <name evidence="11" type="ORF">SVIM_LOCUS174514</name>
</gene>
<evidence type="ECO:0000256" key="6">
    <source>
        <dbReference type="ARBA" id="ARBA00023242"/>
    </source>
</evidence>
<dbReference type="InterPro" id="IPR047578">
    <property type="entry name" value="OBE1-like_PHD"/>
</dbReference>
<feature type="compositionally biased region" description="Acidic residues" evidence="8">
    <location>
        <begin position="298"/>
        <end position="308"/>
    </location>
</feature>
<feature type="compositionally biased region" description="Basic and acidic residues" evidence="8">
    <location>
        <begin position="127"/>
        <end position="146"/>
    </location>
</feature>
<dbReference type="InterPro" id="IPR032881">
    <property type="entry name" value="Oberon-like_PHD"/>
</dbReference>
<feature type="compositionally biased region" description="Basic and acidic residues" evidence="8">
    <location>
        <begin position="51"/>
        <end position="87"/>
    </location>
</feature>
<feature type="compositionally biased region" description="Basic and acidic residues" evidence="8">
    <location>
        <begin position="325"/>
        <end position="379"/>
    </location>
</feature>
<evidence type="ECO:0000256" key="1">
    <source>
        <dbReference type="ARBA" id="ARBA00004123"/>
    </source>
</evidence>
<feature type="region of interest" description="Disordered" evidence="8">
    <location>
        <begin position="1"/>
        <end position="452"/>
    </location>
</feature>
<dbReference type="InterPro" id="IPR004082">
    <property type="entry name" value="OBERON"/>
</dbReference>
<comment type="subcellular location">
    <subcellularLocation>
        <location evidence="1">Nucleus</location>
    </subcellularLocation>
</comment>
<feature type="domain" description="Oberon coiled-coil region" evidence="10">
    <location>
        <begin position="1092"/>
        <end position="1218"/>
    </location>
</feature>
<evidence type="ECO:0000256" key="8">
    <source>
        <dbReference type="SAM" id="MobiDB-lite"/>
    </source>
</evidence>
<dbReference type="PRINTS" id="PR01544">
    <property type="entry name" value="ARATH130DUF"/>
</dbReference>
<protein>
    <submittedName>
        <fullName evidence="11">Uncharacterized protein</fullName>
    </submittedName>
</protein>
<evidence type="ECO:0000256" key="4">
    <source>
        <dbReference type="ARBA" id="ARBA00022833"/>
    </source>
</evidence>
<dbReference type="Pfam" id="PF16312">
    <property type="entry name" value="Oberon_cc"/>
    <property type="match status" value="1"/>
</dbReference>